<evidence type="ECO:0000256" key="1">
    <source>
        <dbReference type="ARBA" id="ARBA00005641"/>
    </source>
</evidence>
<feature type="region of interest" description="Disordered" evidence="7">
    <location>
        <begin position="363"/>
        <end position="530"/>
    </location>
</feature>
<feature type="compositionally biased region" description="Low complexity" evidence="7">
    <location>
        <begin position="380"/>
        <end position="416"/>
    </location>
</feature>
<organism evidence="9 10">
    <name type="scientific">Raphidocelis subcapitata</name>
    <dbReference type="NCBI Taxonomy" id="307507"/>
    <lineage>
        <taxon>Eukaryota</taxon>
        <taxon>Viridiplantae</taxon>
        <taxon>Chlorophyta</taxon>
        <taxon>core chlorophytes</taxon>
        <taxon>Chlorophyceae</taxon>
        <taxon>CS clade</taxon>
        <taxon>Sphaeropleales</taxon>
        <taxon>Selenastraceae</taxon>
        <taxon>Raphidocelis</taxon>
    </lineage>
</organism>
<dbReference type="SUPFAM" id="SSF51445">
    <property type="entry name" value="(Trans)glycosidases"/>
    <property type="match status" value="2"/>
</dbReference>
<dbReference type="GO" id="GO:0030245">
    <property type="term" value="P:cellulose catabolic process"/>
    <property type="evidence" value="ECO:0007669"/>
    <property type="project" value="UniProtKB-KW"/>
</dbReference>
<sequence length="663" mass="69314">MSAPSRWPRAPPRGSPPPRLRLDGPRIVDASSGQPVGLKAMNWFGLNTDQMAPDGLWAGGSDTATDFLEIVYQIKLLGFNAVRLPFRFQDLGKTAPDKTRRCKNSPEWVLKRRVTDPRLIPIQRQLPPRPFALQRQGGEGACNSYLPAGTGLDRLLWTMQVMNSHGLYVILDYHGSSGATLEMDSVATAERFASKWAEVWRAVACVPGFASDVAGRVVIDILNEPDMLKLTWGPLQPLKQPSPNWATLAIAAMDTLYAQTPGDVIFMISGTGQTKFGTNWGNGFVTNPATLAQYQLADPNPFFRELIRKPYVNRVVLGPHCYPPTITGLTFLGSTLWNQLTNSVGYLQTKGYCWDPDNPGAFAVRTAPPRRGGGAGAGTAGTMTAAAAPPRPPGAGAAAGGNATAPAPVGTAAGAQAPGGAGSSGSSSSGGSSGAASSGKAGAGALGSGVKPVKAAGRDGQGALHGHGEAHGSVKRAAKRHGDAEAAAEEGEEPGEHRRRRRARGAEEEEDGGSAAEASNEASPAAGPAPAAAAAAPAAAADTAAAAAPVDADALPAPQRRLLSDGDGDEVAAAGVQCVRFPIVIGEFGSFFEQPNDVQWMSDFATWLANQQSAVGAPIGWAFWAYNANSGDTGGIVNGNWQTLMWVKLRFLVDRMGLRPWYL</sequence>
<comment type="similarity">
    <text evidence="1">Belongs to the glycosyl hydrolase 5 (cellulase A) family.</text>
</comment>
<dbReference type="OrthoDB" id="442731at2759"/>
<dbReference type="PANTHER" id="PTHR35923">
    <property type="entry name" value="MAJOR EXTRACELLULAR ENDOGLUCANASE"/>
    <property type="match status" value="1"/>
</dbReference>
<dbReference type="InParanoid" id="A0A2V0NRG4"/>
<evidence type="ECO:0000313" key="9">
    <source>
        <dbReference type="EMBL" id="GBF88153.1"/>
    </source>
</evidence>
<keyword evidence="6" id="KW-0624">Polysaccharide degradation</keyword>
<keyword evidence="3" id="KW-0136">Cellulose degradation</keyword>
<reference evidence="9 10" key="1">
    <citation type="journal article" date="2018" name="Sci. Rep.">
        <title>Raphidocelis subcapitata (=Pseudokirchneriella subcapitata) provides an insight into genome evolution and environmental adaptations in the Sphaeropleales.</title>
        <authorList>
            <person name="Suzuki S."/>
            <person name="Yamaguchi H."/>
            <person name="Nakajima N."/>
            <person name="Kawachi M."/>
        </authorList>
    </citation>
    <scope>NUCLEOTIDE SEQUENCE [LARGE SCALE GENOMIC DNA]</scope>
    <source>
        <strain evidence="9 10">NIES-35</strain>
    </source>
</reference>
<protein>
    <submittedName>
        <fullName evidence="9">Glycoside hydrolase</fullName>
    </submittedName>
</protein>
<dbReference type="STRING" id="307507.A0A2V0NRG4"/>
<dbReference type="Proteomes" id="UP000247498">
    <property type="component" value="Unassembled WGS sequence"/>
</dbReference>
<keyword evidence="10" id="KW-1185">Reference proteome</keyword>
<evidence type="ECO:0000256" key="6">
    <source>
        <dbReference type="ARBA" id="ARBA00023326"/>
    </source>
</evidence>
<accession>A0A2V0NRG4</accession>
<evidence type="ECO:0000256" key="5">
    <source>
        <dbReference type="ARBA" id="ARBA00023295"/>
    </source>
</evidence>
<dbReference type="InterPro" id="IPR001547">
    <property type="entry name" value="Glyco_hydro_5"/>
</dbReference>
<feature type="compositionally biased region" description="Low complexity" evidence="7">
    <location>
        <begin position="513"/>
        <end position="530"/>
    </location>
</feature>
<dbReference type="AlphaFoldDB" id="A0A2V0NRG4"/>
<feature type="domain" description="Glycoside hydrolase family 5" evidence="8">
    <location>
        <begin position="150"/>
        <end position="326"/>
    </location>
</feature>
<dbReference type="Gene3D" id="3.20.20.80">
    <property type="entry name" value="Glycosidases"/>
    <property type="match status" value="2"/>
</dbReference>
<dbReference type="PANTHER" id="PTHR35923:SF2">
    <property type="entry name" value="ENDOGLUCANASE"/>
    <property type="match status" value="1"/>
</dbReference>
<evidence type="ECO:0000256" key="7">
    <source>
        <dbReference type="SAM" id="MobiDB-lite"/>
    </source>
</evidence>
<proteinExistence type="inferred from homology"/>
<feature type="region of interest" description="Disordered" evidence="7">
    <location>
        <begin position="1"/>
        <end position="26"/>
    </location>
</feature>
<evidence type="ECO:0000256" key="2">
    <source>
        <dbReference type="ARBA" id="ARBA00022801"/>
    </source>
</evidence>
<dbReference type="EMBL" id="BDRX01000003">
    <property type="protein sequence ID" value="GBF88153.1"/>
    <property type="molecule type" value="Genomic_DNA"/>
</dbReference>
<evidence type="ECO:0000256" key="4">
    <source>
        <dbReference type="ARBA" id="ARBA00023277"/>
    </source>
</evidence>
<comment type="caution">
    <text evidence="9">The sequence shown here is derived from an EMBL/GenBank/DDBJ whole genome shotgun (WGS) entry which is preliminary data.</text>
</comment>
<evidence type="ECO:0000256" key="3">
    <source>
        <dbReference type="ARBA" id="ARBA00023001"/>
    </source>
</evidence>
<feature type="compositionally biased region" description="Pro residues" evidence="7">
    <location>
        <begin position="9"/>
        <end position="19"/>
    </location>
</feature>
<dbReference type="GO" id="GO:0004553">
    <property type="term" value="F:hydrolase activity, hydrolyzing O-glycosyl compounds"/>
    <property type="evidence" value="ECO:0007669"/>
    <property type="project" value="InterPro"/>
</dbReference>
<name>A0A2V0NRG4_9CHLO</name>
<feature type="compositionally biased region" description="Low complexity" evidence="7">
    <location>
        <begin position="424"/>
        <end position="440"/>
    </location>
</feature>
<evidence type="ECO:0000313" key="10">
    <source>
        <dbReference type="Proteomes" id="UP000247498"/>
    </source>
</evidence>
<evidence type="ECO:0000259" key="8">
    <source>
        <dbReference type="Pfam" id="PF00150"/>
    </source>
</evidence>
<keyword evidence="2 9" id="KW-0378">Hydrolase</keyword>
<gene>
    <name evidence="9" type="ORF">Rsub_00865</name>
</gene>
<dbReference type="InterPro" id="IPR017853">
    <property type="entry name" value="GH"/>
</dbReference>
<keyword evidence="4" id="KW-0119">Carbohydrate metabolism</keyword>
<keyword evidence="5" id="KW-0326">Glycosidase</keyword>
<dbReference type="Pfam" id="PF00150">
    <property type="entry name" value="Cellulase"/>
    <property type="match status" value="1"/>
</dbReference>